<evidence type="ECO:0000256" key="1">
    <source>
        <dbReference type="SAM" id="MobiDB-lite"/>
    </source>
</evidence>
<gene>
    <name evidence="2" type="ORF">DFL_003088</name>
</gene>
<reference evidence="2 3" key="1">
    <citation type="submission" date="2019-01" db="EMBL/GenBank/DDBJ databases">
        <title>Intercellular communication is required for trap formation in the nematode-trapping fungus Duddingtonia flagrans.</title>
        <authorList>
            <person name="Youssar L."/>
            <person name="Wernet V."/>
            <person name="Hensel N."/>
            <person name="Hildebrandt H.-G."/>
            <person name="Fischer R."/>
        </authorList>
    </citation>
    <scope>NUCLEOTIDE SEQUENCE [LARGE SCALE GENOMIC DNA]</scope>
    <source>
        <strain evidence="2 3">CBS H-5679</strain>
    </source>
</reference>
<organism evidence="2 3">
    <name type="scientific">Arthrobotrys flagrans</name>
    <name type="common">Nematode-trapping fungus</name>
    <name type="synonym">Trichothecium flagrans</name>
    <dbReference type="NCBI Taxonomy" id="97331"/>
    <lineage>
        <taxon>Eukaryota</taxon>
        <taxon>Fungi</taxon>
        <taxon>Dikarya</taxon>
        <taxon>Ascomycota</taxon>
        <taxon>Pezizomycotina</taxon>
        <taxon>Orbiliomycetes</taxon>
        <taxon>Orbiliales</taxon>
        <taxon>Orbiliaceae</taxon>
        <taxon>Arthrobotrys</taxon>
    </lineage>
</organism>
<accession>A0A437ACE0</accession>
<name>A0A437ACE0_ARTFL</name>
<evidence type="ECO:0000313" key="2">
    <source>
        <dbReference type="EMBL" id="RVD88924.1"/>
    </source>
</evidence>
<comment type="caution">
    <text evidence="2">The sequence shown here is derived from an EMBL/GenBank/DDBJ whole genome shotgun (WGS) entry which is preliminary data.</text>
</comment>
<sequence length="126" mass="14174">MLTFKTLTFIKTEEDGDVDMEAEKADLNGMKAEKETLTRPELESQTLVKLKSKPISKWPTITTNPGTPKWLNSPKFGHFSTALPIEEPSKPPTQTRRKSVSKHPGRKELPSKSPIVISKFQNQKSV</sequence>
<evidence type="ECO:0000313" key="3">
    <source>
        <dbReference type="Proteomes" id="UP000283090"/>
    </source>
</evidence>
<dbReference type="AlphaFoldDB" id="A0A437ACE0"/>
<keyword evidence="3" id="KW-1185">Reference proteome</keyword>
<protein>
    <submittedName>
        <fullName evidence="2">Uncharacterized protein</fullName>
    </submittedName>
</protein>
<dbReference type="RefSeq" id="XP_067494468.1">
    <property type="nucleotide sequence ID" value="XM_067631975.1"/>
</dbReference>
<dbReference type="EMBL" id="SAEB01000003">
    <property type="protein sequence ID" value="RVD88924.1"/>
    <property type="molecule type" value="Genomic_DNA"/>
</dbReference>
<proteinExistence type="predicted"/>
<dbReference type="GeneID" id="93585399"/>
<feature type="compositionally biased region" description="Basic residues" evidence="1">
    <location>
        <begin position="95"/>
        <end position="105"/>
    </location>
</feature>
<dbReference type="VEuPathDB" id="FungiDB:DFL_003088"/>
<dbReference type="Proteomes" id="UP000283090">
    <property type="component" value="Unassembled WGS sequence"/>
</dbReference>
<feature type="region of interest" description="Disordered" evidence="1">
    <location>
        <begin position="57"/>
        <end position="126"/>
    </location>
</feature>